<accession>A0ABN8MKG1</accession>
<feature type="non-terminal residue" evidence="1">
    <location>
        <position position="275"/>
    </location>
</feature>
<dbReference type="EMBL" id="CALNXI010000564">
    <property type="protein sequence ID" value="CAH3029292.1"/>
    <property type="molecule type" value="Genomic_DNA"/>
</dbReference>
<evidence type="ECO:0000313" key="1">
    <source>
        <dbReference type="EMBL" id="CAH3029292.1"/>
    </source>
</evidence>
<dbReference type="Proteomes" id="UP001159427">
    <property type="component" value="Unassembled WGS sequence"/>
</dbReference>
<organism evidence="1 2">
    <name type="scientific">Porites evermanni</name>
    <dbReference type="NCBI Taxonomy" id="104178"/>
    <lineage>
        <taxon>Eukaryota</taxon>
        <taxon>Metazoa</taxon>
        <taxon>Cnidaria</taxon>
        <taxon>Anthozoa</taxon>
        <taxon>Hexacorallia</taxon>
        <taxon>Scleractinia</taxon>
        <taxon>Fungiina</taxon>
        <taxon>Poritidae</taxon>
        <taxon>Porites</taxon>
    </lineage>
</organism>
<sequence length="275" mass="29657">MEMNQKQFDRALNPLELTPEITLVTSSLVVPAVSTQASTFPATPRRVYTFPAAHERTHADPSLTTRVTTFPTIDIRGHANSTLTSRDNTLPPIATRGYGSPTLSALFLPSQSVTSQPDSFPSWSLPFVASTHVYTRPIVSVRVPTSSSTDAIPLTPTRFPLATSRVSSFLDRPAMSSGASNIAHPSIARNVYGSQPMVTSHYPASRFNTAGQDYTCTAASTGPANVWCPPLTPLPTSENLLAMIATTMEKMNADRGLPAMQVLKFDGSPENYPVF</sequence>
<comment type="caution">
    <text evidence="1">The sequence shown here is derived from an EMBL/GenBank/DDBJ whole genome shotgun (WGS) entry which is preliminary data.</text>
</comment>
<gene>
    <name evidence="1" type="ORF">PEVE_00035903</name>
</gene>
<proteinExistence type="predicted"/>
<name>A0ABN8MKG1_9CNID</name>
<keyword evidence="2" id="KW-1185">Reference proteome</keyword>
<protein>
    <submittedName>
        <fullName evidence="1">Uncharacterized protein</fullName>
    </submittedName>
</protein>
<reference evidence="1 2" key="1">
    <citation type="submission" date="2022-05" db="EMBL/GenBank/DDBJ databases">
        <authorList>
            <consortium name="Genoscope - CEA"/>
            <person name="William W."/>
        </authorList>
    </citation>
    <scope>NUCLEOTIDE SEQUENCE [LARGE SCALE GENOMIC DNA]</scope>
</reference>
<evidence type="ECO:0000313" key="2">
    <source>
        <dbReference type="Proteomes" id="UP001159427"/>
    </source>
</evidence>